<comment type="caution">
    <text evidence="2">The sequence shown here is derived from an EMBL/GenBank/DDBJ whole genome shotgun (WGS) entry which is preliminary data.</text>
</comment>
<evidence type="ECO:0000259" key="1">
    <source>
        <dbReference type="Pfam" id="PF00075"/>
    </source>
</evidence>
<dbReference type="OrthoDB" id="7700353at2759"/>
<dbReference type="EMBL" id="NNAY01000603">
    <property type="protein sequence ID" value="OXU27440.1"/>
    <property type="molecule type" value="Genomic_DNA"/>
</dbReference>
<evidence type="ECO:0000313" key="3">
    <source>
        <dbReference type="Proteomes" id="UP000215335"/>
    </source>
</evidence>
<dbReference type="InterPro" id="IPR002156">
    <property type="entry name" value="RNaseH_domain"/>
</dbReference>
<dbReference type="InterPro" id="IPR012337">
    <property type="entry name" value="RNaseH-like_sf"/>
</dbReference>
<dbReference type="AlphaFoldDB" id="A0A232FAD4"/>
<proteinExistence type="predicted"/>
<reference evidence="2 3" key="1">
    <citation type="journal article" date="2017" name="Curr. Biol.">
        <title>The Evolution of Venom by Co-option of Single-Copy Genes.</title>
        <authorList>
            <person name="Martinson E.O."/>
            <person name="Mrinalini"/>
            <person name="Kelkar Y.D."/>
            <person name="Chang C.H."/>
            <person name="Werren J.H."/>
        </authorList>
    </citation>
    <scope>NUCLEOTIDE SEQUENCE [LARGE SCALE GENOMIC DNA]</scope>
    <source>
        <strain evidence="2 3">Alberta</strain>
        <tissue evidence="2">Whole body</tissue>
    </source>
</reference>
<dbReference type="GO" id="GO:0003676">
    <property type="term" value="F:nucleic acid binding"/>
    <property type="evidence" value="ECO:0007669"/>
    <property type="project" value="InterPro"/>
</dbReference>
<accession>A0A232FAD4</accession>
<dbReference type="SUPFAM" id="SSF53098">
    <property type="entry name" value="Ribonuclease H-like"/>
    <property type="match status" value="1"/>
</dbReference>
<sequence>MITPINVMVAESKTPYLNIRMKELGCKYILKCLSNAKNLVINLERLLEIKTHLKYVEKDNVIHIFTDGSKLNENNVSSVGFATWNKEKAFNNSYKILDKASIYTAEYLRQKLASRAEKDIKVKLVWIPAHVGIKGNENVDKMAKKAAINGELLNEPISYSDFFANIKETGKKENQNIIMNLGKMKGIFYIRTIR</sequence>
<dbReference type="InterPro" id="IPR036397">
    <property type="entry name" value="RNaseH_sf"/>
</dbReference>
<protein>
    <recommendedName>
        <fullName evidence="1">RNase H type-1 domain-containing protein</fullName>
    </recommendedName>
</protein>
<organism evidence="2 3">
    <name type="scientific">Trichomalopsis sarcophagae</name>
    <dbReference type="NCBI Taxonomy" id="543379"/>
    <lineage>
        <taxon>Eukaryota</taxon>
        <taxon>Metazoa</taxon>
        <taxon>Ecdysozoa</taxon>
        <taxon>Arthropoda</taxon>
        <taxon>Hexapoda</taxon>
        <taxon>Insecta</taxon>
        <taxon>Pterygota</taxon>
        <taxon>Neoptera</taxon>
        <taxon>Endopterygota</taxon>
        <taxon>Hymenoptera</taxon>
        <taxon>Apocrita</taxon>
        <taxon>Proctotrupomorpha</taxon>
        <taxon>Chalcidoidea</taxon>
        <taxon>Pteromalidae</taxon>
        <taxon>Pteromalinae</taxon>
        <taxon>Trichomalopsis</taxon>
    </lineage>
</organism>
<dbReference type="GO" id="GO:0004523">
    <property type="term" value="F:RNA-DNA hybrid ribonuclease activity"/>
    <property type="evidence" value="ECO:0007669"/>
    <property type="project" value="InterPro"/>
</dbReference>
<name>A0A232FAD4_9HYME</name>
<feature type="domain" description="RNase H type-1" evidence="1">
    <location>
        <begin position="111"/>
        <end position="147"/>
    </location>
</feature>
<dbReference type="Proteomes" id="UP000215335">
    <property type="component" value="Unassembled WGS sequence"/>
</dbReference>
<keyword evidence="3" id="KW-1185">Reference proteome</keyword>
<gene>
    <name evidence="2" type="ORF">TSAR_014465</name>
</gene>
<dbReference type="Gene3D" id="3.30.420.10">
    <property type="entry name" value="Ribonuclease H-like superfamily/Ribonuclease H"/>
    <property type="match status" value="1"/>
</dbReference>
<dbReference type="Pfam" id="PF00075">
    <property type="entry name" value="RNase_H"/>
    <property type="match status" value="1"/>
</dbReference>
<evidence type="ECO:0000313" key="2">
    <source>
        <dbReference type="EMBL" id="OXU27440.1"/>
    </source>
</evidence>